<keyword evidence="3" id="KW-1185">Reference proteome</keyword>
<evidence type="ECO:0000313" key="2">
    <source>
        <dbReference type="EMBL" id="QIZ73359.1"/>
    </source>
</evidence>
<evidence type="ECO:0000256" key="1">
    <source>
        <dbReference type="SAM" id="Coils"/>
    </source>
</evidence>
<gene>
    <name evidence="2" type="ORF">HCG48_24435</name>
</gene>
<dbReference type="RefSeq" id="WP_168571505.1">
    <property type="nucleotide sequence ID" value="NZ_CP051167.1"/>
</dbReference>
<dbReference type="KEGG" id="oxy:HCG48_24435"/>
<keyword evidence="1" id="KW-0175">Coiled coil</keyword>
<dbReference type="Gene3D" id="2.40.50.140">
    <property type="entry name" value="Nucleic acid-binding proteins"/>
    <property type="match status" value="1"/>
</dbReference>
<protein>
    <submittedName>
        <fullName evidence="2">Uncharacterized protein</fullName>
    </submittedName>
</protein>
<proteinExistence type="predicted"/>
<reference evidence="2 3" key="1">
    <citation type="submission" date="2020-04" db="EMBL/GenBank/DDBJ databases">
        <authorList>
            <person name="Basu S."/>
            <person name="Maruthanayagam V."/>
            <person name="Chakraborty S."/>
            <person name="Pramanik A."/>
            <person name="Mukherjee J."/>
            <person name="Brink B."/>
        </authorList>
    </citation>
    <scope>NUCLEOTIDE SEQUENCE [LARGE SCALE GENOMIC DNA]</scope>
    <source>
        <strain evidence="2 3">AP17</strain>
    </source>
</reference>
<evidence type="ECO:0000313" key="3">
    <source>
        <dbReference type="Proteomes" id="UP000500857"/>
    </source>
</evidence>
<organism evidence="2 3">
    <name type="scientific">Oxynema aestuarii AP17</name>
    <dbReference type="NCBI Taxonomy" id="2064643"/>
    <lineage>
        <taxon>Bacteria</taxon>
        <taxon>Bacillati</taxon>
        <taxon>Cyanobacteriota</taxon>
        <taxon>Cyanophyceae</taxon>
        <taxon>Oscillatoriophycideae</taxon>
        <taxon>Oscillatoriales</taxon>
        <taxon>Oscillatoriaceae</taxon>
        <taxon>Oxynema</taxon>
        <taxon>Oxynema aestuarii</taxon>
    </lineage>
</organism>
<feature type="coiled-coil region" evidence="1">
    <location>
        <begin position="125"/>
        <end position="184"/>
    </location>
</feature>
<name>A0A6H1U6V3_9CYAN</name>
<dbReference type="EMBL" id="CP051167">
    <property type="protein sequence ID" value="QIZ73359.1"/>
    <property type="molecule type" value="Genomic_DNA"/>
</dbReference>
<dbReference type="InterPro" id="IPR012340">
    <property type="entry name" value="NA-bd_OB-fold"/>
</dbReference>
<dbReference type="AlphaFoldDB" id="A0A6H1U6V3"/>
<accession>A0A6H1U6V3</accession>
<sequence length="371" mass="43822">MEIEFGHVQKYDTVRGFGFVSRTFRSANRLQGNNVWFHITKIKRDYPNLAKELDDGSFAKINFWYEIDNSDREKVSKIWLDPKDIPKQQRDSLVVYIEQLWCNPDNSLPEWLDSITIAVVGQVRKDGLKQLYDDQIRKRNEVKEQKQIQIKSRLEQARLIKSRLEQARRSRNQTQSSKERVEINLYDAKNIQIPSARDRFRAERGVIEAIFSSNEMHGLPPELKKIVRPCPRHSRKNRLSYEPGGSDVVVAYSLGHAILYDWIKNVEWYIGSFERDDPGFYLHIQSIYGRFCEDKSERRIAVFCPIWDRDKDGAFKDAIKACVKRYQTQMDIGHQTLHEEAKKYWKSYGLSDQEVENLPTLYKQYMKEKGE</sequence>
<dbReference type="Proteomes" id="UP000500857">
    <property type="component" value="Chromosome"/>
</dbReference>